<reference evidence="2" key="1">
    <citation type="journal article" date="2014" name="Int. J. Syst. Evol. Microbiol.">
        <title>Complete genome sequence of Corynebacterium casei LMG S-19264T (=DSM 44701T), isolated from a smear-ripened cheese.</title>
        <authorList>
            <consortium name="US DOE Joint Genome Institute (JGI-PGF)"/>
            <person name="Walter F."/>
            <person name="Albersmeier A."/>
            <person name="Kalinowski J."/>
            <person name="Ruckert C."/>
        </authorList>
    </citation>
    <scope>NUCLEOTIDE SEQUENCE</scope>
    <source>
        <strain evidence="2">JCM 4637</strain>
    </source>
</reference>
<gene>
    <name evidence="2" type="ORF">GCM10010334_70440</name>
</gene>
<organism evidence="2 3">
    <name type="scientific">Streptomyces finlayi</name>
    <dbReference type="NCBI Taxonomy" id="67296"/>
    <lineage>
        <taxon>Bacteria</taxon>
        <taxon>Bacillati</taxon>
        <taxon>Actinomycetota</taxon>
        <taxon>Actinomycetes</taxon>
        <taxon>Kitasatosporales</taxon>
        <taxon>Streptomycetaceae</taxon>
        <taxon>Streptomyces</taxon>
    </lineage>
</organism>
<name>A0A918X535_9ACTN</name>
<proteinExistence type="predicted"/>
<comment type="caution">
    <text evidence="2">The sequence shown here is derived from an EMBL/GenBank/DDBJ whole genome shotgun (WGS) entry which is preliminary data.</text>
</comment>
<dbReference type="Proteomes" id="UP000638353">
    <property type="component" value="Unassembled WGS sequence"/>
</dbReference>
<evidence type="ECO:0000313" key="3">
    <source>
        <dbReference type="Proteomes" id="UP000638353"/>
    </source>
</evidence>
<sequence>MWESTGLRGPRPALWRLVLVTVLAGLLHLLGCAHGPQASGAVRADTLPGTSASAYPPPTAAVSSPCTHGTDAGCAGDDEPAASSSRTDLPPPALVERPVLDRAAVRREASVGLSPLPDGGDPGRVRAALGVWRT</sequence>
<evidence type="ECO:0000313" key="2">
    <source>
        <dbReference type="EMBL" id="GHD12870.1"/>
    </source>
</evidence>
<dbReference type="AlphaFoldDB" id="A0A918X535"/>
<feature type="region of interest" description="Disordered" evidence="1">
    <location>
        <begin position="38"/>
        <end position="95"/>
    </location>
</feature>
<dbReference type="RefSeq" id="WP_189827053.1">
    <property type="nucleotide sequence ID" value="NZ_BMVC01000018.1"/>
</dbReference>
<protein>
    <submittedName>
        <fullName evidence="2">Uncharacterized protein</fullName>
    </submittedName>
</protein>
<reference evidence="2" key="2">
    <citation type="submission" date="2020-09" db="EMBL/GenBank/DDBJ databases">
        <authorList>
            <person name="Sun Q."/>
            <person name="Ohkuma M."/>
        </authorList>
    </citation>
    <scope>NUCLEOTIDE SEQUENCE</scope>
    <source>
        <strain evidence="2">JCM 4637</strain>
    </source>
</reference>
<dbReference type="EMBL" id="BMVC01000018">
    <property type="protein sequence ID" value="GHD12870.1"/>
    <property type="molecule type" value="Genomic_DNA"/>
</dbReference>
<evidence type="ECO:0000256" key="1">
    <source>
        <dbReference type="SAM" id="MobiDB-lite"/>
    </source>
</evidence>
<accession>A0A918X535</accession>